<reference evidence="3" key="1">
    <citation type="submission" date="2023-07" db="EMBL/GenBank/DDBJ databases">
        <title>Draft genome sequence of Agarivorans aestuarii strain ZMCS4, a CAZymes producing bacteria isolated from the marine brown algae Clodostephus spongiosus.</title>
        <authorList>
            <person name="Lorente B."/>
            <person name="Cabral C."/>
            <person name="Frias J."/>
            <person name="Faria J."/>
            <person name="Toubarro D."/>
        </authorList>
    </citation>
    <scope>NUCLEOTIDE SEQUENCE [LARGE SCALE GENOMIC DNA]</scope>
    <source>
        <strain evidence="3">ZMCS4</strain>
    </source>
</reference>
<dbReference type="SUPFAM" id="SSF54593">
    <property type="entry name" value="Glyoxalase/Bleomycin resistance protein/Dihydroxybiphenyl dioxygenase"/>
    <property type="match status" value="1"/>
</dbReference>
<gene>
    <name evidence="2" type="ORF">SNR37_002931</name>
</gene>
<dbReference type="RefSeq" id="WP_329774795.1">
    <property type="nucleotide sequence ID" value="NZ_JAYDYW010000005.1"/>
</dbReference>
<name>A0ABU7G267_9ALTE</name>
<dbReference type="InterPro" id="IPR029068">
    <property type="entry name" value="Glyas_Bleomycin-R_OHBP_Dase"/>
</dbReference>
<proteinExistence type="predicted"/>
<evidence type="ECO:0000313" key="2">
    <source>
        <dbReference type="EMBL" id="MEE1673507.1"/>
    </source>
</evidence>
<feature type="domain" description="Glyoxalase/fosfomycin resistance/dioxygenase" evidence="1">
    <location>
        <begin position="13"/>
        <end position="117"/>
    </location>
</feature>
<evidence type="ECO:0000259" key="1">
    <source>
        <dbReference type="Pfam" id="PF00903"/>
    </source>
</evidence>
<dbReference type="EMBL" id="JAYDYW010000005">
    <property type="protein sequence ID" value="MEE1673507.1"/>
    <property type="molecule type" value="Genomic_DNA"/>
</dbReference>
<reference evidence="2 3" key="2">
    <citation type="submission" date="2023-12" db="EMBL/GenBank/DDBJ databases">
        <authorList>
            <consortium name="Cladostephus spongiosus"/>
            <person name="Lorente B."/>
            <person name="Cabral C."/>
            <person name="Frias J."/>
            <person name="Faria J."/>
            <person name="Toubarro D."/>
        </authorList>
    </citation>
    <scope>NUCLEOTIDE SEQUENCE [LARGE SCALE GENOMIC DNA]</scope>
    <source>
        <strain evidence="2 3">ZMCS4</strain>
    </source>
</reference>
<organism evidence="2 3">
    <name type="scientific">Agarivorans aestuarii</name>
    <dbReference type="NCBI Taxonomy" id="1563703"/>
    <lineage>
        <taxon>Bacteria</taxon>
        <taxon>Pseudomonadati</taxon>
        <taxon>Pseudomonadota</taxon>
        <taxon>Gammaproteobacteria</taxon>
        <taxon>Alteromonadales</taxon>
        <taxon>Alteromonadaceae</taxon>
        <taxon>Agarivorans</taxon>
    </lineage>
</organism>
<dbReference type="Gene3D" id="3.10.180.10">
    <property type="entry name" value="2,3-Dihydroxybiphenyl 1,2-Dioxygenase, domain 1"/>
    <property type="match status" value="1"/>
</dbReference>
<evidence type="ECO:0000313" key="3">
    <source>
        <dbReference type="Proteomes" id="UP001310248"/>
    </source>
</evidence>
<comment type="caution">
    <text evidence="2">The sequence shown here is derived from an EMBL/GenBank/DDBJ whole genome shotgun (WGS) entry which is preliminary data.</text>
</comment>
<dbReference type="InterPro" id="IPR004360">
    <property type="entry name" value="Glyas_Fos-R_dOase_dom"/>
</dbReference>
<keyword evidence="3" id="KW-1185">Reference proteome</keyword>
<protein>
    <submittedName>
        <fullName evidence="2">Glyoxalase</fullName>
    </submittedName>
</protein>
<accession>A0ABU7G267</accession>
<sequence>MKSLQSIEMKAFVPSKNFESSIDFYKTIGFTLASNQHGIAYFHHQNCAFLLQDFYQEQLCDNFMMHLLVKDIDQWHQSIGQKLANSGLSYSLTPISAQPWGMRDFCLTDPSGVLWRIGENQ</sequence>
<dbReference type="Proteomes" id="UP001310248">
    <property type="component" value="Unassembled WGS sequence"/>
</dbReference>
<dbReference type="Pfam" id="PF00903">
    <property type="entry name" value="Glyoxalase"/>
    <property type="match status" value="1"/>
</dbReference>